<dbReference type="PANTHER" id="PTHR42756:SF1">
    <property type="entry name" value="TRANSCRIPTIONAL REPRESSOR OF EMRAB OPERON"/>
    <property type="match status" value="1"/>
</dbReference>
<evidence type="ECO:0000313" key="5">
    <source>
        <dbReference type="EMBL" id="AWV33699.1"/>
    </source>
</evidence>
<dbReference type="GO" id="GO:0003700">
    <property type="term" value="F:DNA-binding transcription factor activity"/>
    <property type="evidence" value="ECO:0007669"/>
    <property type="project" value="InterPro"/>
</dbReference>
<dbReference type="SMART" id="SM00347">
    <property type="entry name" value="HTH_MARR"/>
    <property type="match status" value="1"/>
</dbReference>
<dbReference type="Proteomes" id="UP000249163">
    <property type="component" value="Chromosome"/>
</dbReference>
<name>A0A1R0WUV4_9BACL</name>
<proteinExistence type="predicted"/>
<protein>
    <submittedName>
        <fullName evidence="6">MarR family transcriptional regulator</fullName>
    </submittedName>
</protein>
<dbReference type="InterPro" id="IPR000835">
    <property type="entry name" value="HTH_MarR-typ"/>
</dbReference>
<dbReference type="EMBL" id="CP021965">
    <property type="protein sequence ID" value="AWV33699.1"/>
    <property type="molecule type" value="Genomic_DNA"/>
</dbReference>
<dbReference type="PANTHER" id="PTHR42756">
    <property type="entry name" value="TRANSCRIPTIONAL REGULATOR, MARR"/>
    <property type="match status" value="1"/>
</dbReference>
<evidence type="ECO:0000256" key="3">
    <source>
        <dbReference type="ARBA" id="ARBA00023163"/>
    </source>
</evidence>
<dbReference type="InterPro" id="IPR036390">
    <property type="entry name" value="WH_DNA-bd_sf"/>
</dbReference>
<evidence type="ECO:0000259" key="4">
    <source>
        <dbReference type="PROSITE" id="PS50995"/>
    </source>
</evidence>
<feature type="domain" description="HTH marR-type" evidence="4">
    <location>
        <begin position="13"/>
        <end position="144"/>
    </location>
</feature>
<keyword evidence="2" id="KW-0238">DNA-binding</keyword>
<dbReference type="Gene3D" id="1.10.10.10">
    <property type="entry name" value="Winged helix-like DNA-binding domain superfamily/Winged helix DNA-binding domain"/>
    <property type="match status" value="1"/>
</dbReference>
<dbReference type="PROSITE" id="PS50995">
    <property type="entry name" value="HTH_MARR_2"/>
    <property type="match status" value="1"/>
</dbReference>
<dbReference type="SUPFAM" id="SSF46785">
    <property type="entry name" value="Winged helix' DNA-binding domain"/>
    <property type="match status" value="1"/>
</dbReference>
<keyword evidence="3" id="KW-0804">Transcription</keyword>
<organism evidence="6 7">
    <name type="scientific">Paenibacillus odorifer</name>
    <dbReference type="NCBI Taxonomy" id="189426"/>
    <lineage>
        <taxon>Bacteria</taxon>
        <taxon>Bacillati</taxon>
        <taxon>Bacillota</taxon>
        <taxon>Bacilli</taxon>
        <taxon>Bacillales</taxon>
        <taxon>Paenibacillaceae</taxon>
        <taxon>Paenibacillus</taxon>
    </lineage>
</organism>
<dbReference type="PRINTS" id="PR00598">
    <property type="entry name" value="HTHMARR"/>
</dbReference>
<evidence type="ECO:0000256" key="1">
    <source>
        <dbReference type="ARBA" id="ARBA00023015"/>
    </source>
</evidence>
<accession>A0A1R0WUV4</accession>
<dbReference type="InterPro" id="IPR036388">
    <property type="entry name" value="WH-like_DNA-bd_sf"/>
</dbReference>
<evidence type="ECO:0000313" key="7">
    <source>
        <dbReference type="Proteomes" id="UP000187465"/>
    </source>
</evidence>
<reference evidence="5 8" key="2">
    <citation type="submission" date="2017-06" db="EMBL/GenBank/DDBJ databases">
        <title>Complete genome sequence of Paenibacillus odorifer CBA7130.</title>
        <authorList>
            <person name="Nam Y.-D."/>
            <person name="Kang J."/>
            <person name="Chung W.-H."/>
        </authorList>
    </citation>
    <scope>NUCLEOTIDE SEQUENCE [LARGE SCALE GENOMIC DNA]</scope>
    <source>
        <strain evidence="5 8">CBA7130</strain>
    </source>
</reference>
<evidence type="ECO:0000256" key="2">
    <source>
        <dbReference type="ARBA" id="ARBA00023125"/>
    </source>
</evidence>
<dbReference type="Pfam" id="PF01047">
    <property type="entry name" value="MarR"/>
    <property type="match status" value="1"/>
</dbReference>
<sequence length="159" mass="17973">MSRDRHNQVTIQQEDLTLRMRGLGSRTVLYQQKVATSLGLYNNDFLSIDILHEKGPITAGELSKLTGLTTGSITTLVDRLEKNGFVRREHDPNDRRKVIIVPLYENNEVGNAYLPLHTKMVKLASSFTEQELELITTFLGKASTILEEQIHYLSTTTSN</sequence>
<evidence type="ECO:0000313" key="6">
    <source>
        <dbReference type="EMBL" id="OMD21500.1"/>
    </source>
</evidence>
<evidence type="ECO:0000313" key="8">
    <source>
        <dbReference type="Proteomes" id="UP000249163"/>
    </source>
</evidence>
<dbReference type="AlphaFoldDB" id="A0A1R0WUV4"/>
<reference evidence="6 7" key="1">
    <citation type="submission" date="2016-10" db="EMBL/GenBank/DDBJ databases">
        <title>Paenibacillus species isolates.</title>
        <authorList>
            <person name="Beno S.M."/>
        </authorList>
    </citation>
    <scope>NUCLEOTIDE SEQUENCE [LARGE SCALE GENOMIC DNA]</scope>
    <source>
        <strain evidence="6 7">FSL H7-0604</strain>
    </source>
</reference>
<dbReference type="GO" id="GO:0003677">
    <property type="term" value="F:DNA binding"/>
    <property type="evidence" value="ECO:0007669"/>
    <property type="project" value="UniProtKB-KW"/>
</dbReference>
<dbReference type="EMBL" id="MKQP01000078">
    <property type="protein sequence ID" value="OMD21500.1"/>
    <property type="molecule type" value="Genomic_DNA"/>
</dbReference>
<keyword evidence="1" id="KW-0805">Transcription regulation</keyword>
<dbReference type="Proteomes" id="UP000187465">
    <property type="component" value="Unassembled WGS sequence"/>
</dbReference>
<gene>
    <name evidence="6" type="ORF">BJP51_07705</name>
    <name evidence="5" type="ORF">CD191_14345</name>
</gene>